<dbReference type="Proteomes" id="UP001168821">
    <property type="component" value="Unassembled WGS sequence"/>
</dbReference>
<name>A0AA38HPU9_9CUCU</name>
<proteinExistence type="predicted"/>
<sequence>MKVTSRPIHSIIILPYALELNILDNRYQKILLKWAKELALKSKPRHLNLQHKTPDSKTPLNHNFNLSIPPNRPSTENGLISS</sequence>
<dbReference type="AlphaFoldDB" id="A0AA38HPU9"/>
<organism evidence="2 3">
    <name type="scientific">Zophobas morio</name>
    <dbReference type="NCBI Taxonomy" id="2755281"/>
    <lineage>
        <taxon>Eukaryota</taxon>
        <taxon>Metazoa</taxon>
        <taxon>Ecdysozoa</taxon>
        <taxon>Arthropoda</taxon>
        <taxon>Hexapoda</taxon>
        <taxon>Insecta</taxon>
        <taxon>Pterygota</taxon>
        <taxon>Neoptera</taxon>
        <taxon>Endopterygota</taxon>
        <taxon>Coleoptera</taxon>
        <taxon>Polyphaga</taxon>
        <taxon>Cucujiformia</taxon>
        <taxon>Tenebrionidae</taxon>
        <taxon>Zophobas</taxon>
    </lineage>
</organism>
<evidence type="ECO:0000313" key="2">
    <source>
        <dbReference type="EMBL" id="KAJ3640587.1"/>
    </source>
</evidence>
<evidence type="ECO:0000256" key="1">
    <source>
        <dbReference type="SAM" id="MobiDB-lite"/>
    </source>
</evidence>
<feature type="region of interest" description="Disordered" evidence="1">
    <location>
        <begin position="45"/>
        <end position="82"/>
    </location>
</feature>
<dbReference type="EMBL" id="JALNTZ010000009">
    <property type="protein sequence ID" value="KAJ3640587.1"/>
    <property type="molecule type" value="Genomic_DNA"/>
</dbReference>
<gene>
    <name evidence="2" type="ORF">Zmor_027143</name>
</gene>
<keyword evidence="3" id="KW-1185">Reference proteome</keyword>
<protein>
    <submittedName>
        <fullName evidence="2">Uncharacterized protein</fullName>
    </submittedName>
</protein>
<comment type="caution">
    <text evidence="2">The sequence shown here is derived from an EMBL/GenBank/DDBJ whole genome shotgun (WGS) entry which is preliminary data.</text>
</comment>
<feature type="compositionally biased region" description="Polar residues" evidence="1">
    <location>
        <begin position="56"/>
        <end position="82"/>
    </location>
</feature>
<reference evidence="2" key="1">
    <citation type="journal article" date="2023" name="G3 (Bethesda)">
        <title>Whole genome assemblies of Zophobas morio and Tenebrio molitor.</title>
        <authorList>
            <person name="Kaur S."/>
            <person name="Stinson S.A."/>
            <person name="diCenzo G.C."/>
        </authorList>
    </citation>
    <scope>NUCLEOTIDE SEQUENCE</scope>
    <source>
        <strain evidence="2">QUZm001</strain>
    </source>
</reference>
<accession>A0AA38HPU9</accession>
<evidence type="ECO:0000313" key="3">
    <source>
        <dbReference type="Proteomes" id="UP001168821"/>
    </source>
</evidence>